<reference evidence="6 7" key="2">
    <citation type="submission" date="2020-05" db="EMBL/GenBank/DDBJ databases">
        <title>Classification of alakaliphilic streptomycetes isolated from an alkaline soil next to Lonar Crater, India and a proposal for the recognition of Streptomyces alkaliterrae sp. nov.</title>
        <authorList>
            <person name="Golinska P."/>
        </authorList>
    </citation>
    <scope>NUCLEOTIDE SEQUENCE [LARGE SCALE GENOMIC DNA]</scope>
    <source>
        <strain evidence="7">OF3</strain>
        <strain evidence="6">OF8</strain>
    </source>
</reference>
<evidence type="ECO:0000256" key="1">
    <source>
        <dbReference type="SAM" id="MobiDB-lite"/>
    </source>
</evidence>
<dbReference type="Proteomes" id="UP000320857">
    <property type="component" value="Unassembled WGS sequence"/>
</dbReference>
<keyword evidence="5" id="KW-1185">Reference proteome</keyword>
<dbReference type="EMBL" id="JABJXA010000037">
    <property type="protein sequence ID" value="MBB1258935.1"/>
    <property type="molecule type" value="Genomic_DNA"/>
</dbReference>
<feature type="compositionally biased region" description="Low complexity" evidence="1">
    <location>
        <begin position="47"/>
        <end position="60"/>
    </location>
</feature>
<dbReference type="EMBL" id="VJYK02000106">
    <property type="protein sequence ID" value="MQS02659.1"/>
    <property type="molecule type" value="Genomic_DNA"/>
</dbReference>
<dbReference type="AlphaFoldDB" id="A0A5P0YW10"/>
<dbReference type="Pfam" id="PF11387">
    <property type="entry name" value="DUF2795"/>
    <property type="match status" value="1"/>
</dbReference>
<feature type="region of interest" description="Disordered" evidence="1">
    <location>
        <begin position="1"/>
        <end position="63"/>
    </location>
</feature>
<name>A0A5P0YW10_9ACTN</name>
<evidence type="ECO:0000313" key="5">
    <source>
        <dbReference type="Proteomes" id="UP000320857"/>
    </source>
</evidence>
<reference evidence="4 5" key="1">
    <citation type="submission" date="2019-10" db="EMBL/GenBank/DDBJ databases">
        <title>Streptomyces sp. nov., a novel actinobacterium isolated from alkaline environment.</title>
        <authorList>
            <person name="Golinska P."/>
        </authorList>
    </citation>
    <scope>NUCLEOTIDE SEQUENCE [LARGE SCALE GENOMIC DNA]</scope>
    <source>
        <strain evidence="4 5">OF1</strain>
    </source>
</reference>
<dbReference type="InterPro" id="IPR021527">
    <property type="entry name" value="DUF2795"/>
</dbReference>
<comment type="caution">
    <text evidence="4">The sequence shown here is derived from an EMBL/GenBank/DDBJ whole genome shotgun (WGS) entry which is preliminary data.</text>
</comment>
<dbReference type="Proteomes" id="UP000525686">
    <property type="component" value="Unassembled WGS sequence"/>
</dbReference>
<feature type="compositionally biased region" description="Basic and acidic residues" evidence="1">
    <location>
        <begin position="1"/>
        <end position="39"/>
    </location>
</feature>
<reference evidence="2" key="3">
    <citation type="journal article" name="Syst. Appl. Microbiol.">
        <title>Streptomyces alkaliterrae sp. nov., isolated from an alkaline soil, and emended descriptions of Streptomyces alkaliphilus, Streptomyces calidiresistens and Streptomyces durbertensis.</title>
        <authorList>
            <person name="Swiecimska M."/>
            <person name="Golinska P."/>
            <person name="Nouioui I."/>
            <person name="Wypij M."/>
            <person name="Rai M."/>
            <person name="Sangal V."/>
            <person name="Goodfellow M."/>
        </authorList>
    </citation>
    <scope>NUCLEOTIDE SEQUENCE</scope>
    <source>
        <strain evidence="2">OF3</strain>
        <strain evidence="3">OF8</strain>
    </source>
</reference>
<dbReference type="RefSeq" id="WP_143648112.1">
    <property type="nucleotide sequence ID" value="NZ_JABJWZ010000045.1"/>
</dbReference>
<evidence type="ECO:0000313" key="7">
    <source>
        <dbReference type="Proteomes" id="UP000525686"/>
    </source>
</evidence>
<accession>A0A5P0YW10</accession>
<dbReference type="Proteomes" id="UP000517765">
    <property type="component" value="Unassembled WGS sequence"/>
</dbReference>
<evidence type="ECO:0000313" key="2">
    <source>
        <dbReference type="EMBL" id="MBB1253270.1"/>
    </source>
</evidence>
<gene>
    <name evidence="4" type="ORF">FNX44_012400</name>
    <name evidence="2" type="ORF">H3146_07780</name>
    <name evidence="3" type="ORF">H3147_08825</name>
</gene>
<dbReference type="EMBL" id="JABJWZ010000045">
    <property type="protein sequence ID" value="MBB1253270.1"/>
    <property type="molecule type" value="Genomic_DNA"/>
</dbReference>
<sequence length="128" mass="14221">MERGSDKLSPRQDEEMKHELQGRLRADHPTRVEEWRDPEPLAEDDPALAAGPVGRPGAPGEDPLQELRLDLARHLGRHGFPADRGQLEGDLTARHAPDRLVEAVRRLPADRSFVDVQDVVTTLGRSGD</sequence>
<organism evidence="4 5">
    <name type="scientific">Streptomyces alkaliterrae</name>
    <dbReference type="NCBI Taxonomy" id="2213162"/>
    <lineage>
        <taxon>Bacteria</taxon>
        <taxon>Bacillati</taxon>
        <taxon>Actinomycetota</taxon>
        <taxon>Actinomycetes</taxon>
        <taxon>Kitasatosporales</taxon>
        <taxon>Streptomycetaceae</taxon>
        <taxon>Streptomyces</taxon>
    </lineage>
</organism>
<proteinExistence type="predicted"/>
<evidence type="ECO:0000313" key="6">
    <source>
        <dbReference type="Proteomes" id="UP000517765"/>
    </source>
</evidence>
<evidence type="ECO:0000313" key="3">
    <source>
        <dbReference type="EMBL" id="MBB1258935.1"/>
    </source>
</evidence>
<evidence type="ECO:0000313" key="4">
    <source>
        <dbReference type="EMBL" id="MQS02659.1"/>
    </source>
</evidence>
<protein>
    <submittedName>
        <fullName evidence="4">DUF2795 domain-containing protein</fullName>
    </submittedName>
</protein>